<dbReference type="AlphaFoldDB" id="A0A059AFB1"/>
<organism evidence="1">
    <name type="scientific">Eucalyptus grandis</name>
    <name type="common">Flooded gum</name>
    <dbReference type="NCBI Taxonomy" id="71139"/>
    <lineage>
        <taxon>Eukaryota</taxon>
        <taxon>Viridiplantae</taxon>
        <taxon>Streptophyta</taxon>
        <taxon>Embryophyta</taxon>
        <taxon>Tracheophyta</taxon>
        <taxon>Spermatophyta</taxon>
        <taxon>Magnoliopsida</taxon>
        <taxon>eudicotyledons</taxon>
        <taxon>Gunneridae</taxon>
        <taxon>Pentapetalae</taxon>
        <taxon>rosids</taxon>
        <taxon>malvids</taxon>
        <taxon>Myrtales</taxon>
        <taxon>Myrtaceae</taxon>
        <taxon>Myrtoideae</taxon>
        <taxon>Eucalypteae</taxon>
        <taxon>Eucalyptus</taxon>
    </lineage>
</organism>
<sequence>MRFTIILTSWVAPKMSSNIFQQTTVCLDRRFMAQLLFLPSNWDLTYLQHQKPTSEDIEVEETPGPAACGWFSFE</sequence>
<proteinExistence type="predicted"/>
<accession>A0A059AFB1</accession>
<dbReference type="InParanoid" id="A0A059AFB1"/>
<dbReference type="Gramene" id="KCW52075">
    <property type="protein sequence ID" value="KCW52075"/>
    <property type="gene ID" value="EUGRSUZ_J01510"/>
</dbReference>
<protein>
    <submittedName>
        <fullName evidence="1">Uncharacterized protein</fullName>
    </submittedName>
</protein>
<gene>
    <name evidence="1" type="ORF">EUGRSUZ_J01510</name>
</gene>
<name>A0A059AFB1_EUCGR</name>
<evidence type="ECO:0000313" key="1">
    <source>
        <dbReference type="EMBL" id="KCW52075.1"/>
    </source>
</evidence>
<reference evidence="1" key="1">
    <citation type="submission" date="2013-07" db="EMBL/GenBank/DDBJ databases">
        <title>The genome of Eucalyptus grandis.</title>
        <authorList>
            <person name="Schmutz J."/>
            <person name="Hayes R."/>
            <person name="Myburg A."/>
            <person name="Tuskan G."/>
            <person name="Grattapaglia D."/>
            <person name="Rokhsar D.S."/>
        </authorList>
    </citation>
    <scope>NUCLEOTIDE SEQUENCE</scope>
    <source>
        <tissue evidence="1">Leaf extractions</tissue>
    </source>
</reference>
<dbReference type="EMBL" id="KK198762">
    <property type="protein sequence ID" value="KCW52075.1"/>
    <property type="molecule type" value="Genomic_DNA"/>
</dbReference>